<feature type="transmembrane region" description="Helical" evidence="1">
    <location>
        <begin position="35"/>
        <end position="55"/>
    </location>
</feature>
<dbReference type="EMBL" id="CP022535">
    <property type="protein sequence ID" value="ASP27932.1"/>
    <property type="molecule type" value="Genomic_DNA"/>
</dbReference>
<evidence type="ECO:0000313" key="2">
    <source>
        <dbReference type="EMBL" id="ASP27932.1"/>
    </source>
</evidence>
<feature type="transmembrane region" description="Helical" evidence="1">
    <location>
        <begin position="85"/>
        <end position="105"/>
    </location>
</feature>
<keyword evidence="1" id="KW-0812">Transmembrane</keyword>
<feature type="transmembrane region" description="Helical" evidence="1">
    <location>
        <begin position="111"/>
        <end position="129"/>
    </location>
</feature>
<gene>
    <name evidence="2" type="ORF">SCORR_v1c01570</name>
</gene>
<evidence type="ECO:0000256" key="1">
    <source>
        <dbReference type="SAM" id="Phobius"/>
    </source>
</evidence>
<accession>A0A222EN63</accession>
<dbReference type="KEGG" id="scou:SCORR_v1c01570"/>
<dbReference type="Proteomes" id="UP000203229">
    <property type="component" value="Chromosome"/>
</dbReference>
<sequence>MIIKTKKSKLTILLIVISIILCLLTHTRLDFIFKFINYSVYISSFVLYIFVRFQLWKSIIQIHKSLRIDNLSYKNFYTLTGKEKLYFYTNVIFLLVLFFENLLFYNRELNYGLFFLLFSIIWIVFLDICKVNLILIFTSLEEINNILNNFLTTSFRNVHYFIKKLSSKLTRFFIVLLKYLKMKLWNIKLYIVYKLKCKKISIIKLISYGDNF</sequence>
<feature type="transmembrane region" description="Helical" evidence="1">
    <location>
        <begin position="12"/>
        <end position="29"/>
    </location>
</feature>
<reference evidence="2 3" key="1">
    <citation type="submission" date="2017-07" db="EMBL/GenBank/DDBJ databases">
        <title>Complete genome sequence of Spiroplasma corruscae EC-1 (DSM 19793).</title>
        <authorList>
            <person name="Tsai Y.-M."/>
            <person name="Lo W.-S."/>
            <person name="Kuo C.-H."/>
        </authorList>
    </citation>
    <scope>NUCLEOTIDE SEQUENCE [LARGE SCALE GENOMIC DNA]</scope>
    <source>
        <strain evidence="2 3">EC-1</strain>
    </source>
</reference>
<keyword evidence="1" id="KW-0472">Membrane</keyword>
<protein>
    <submittedName>
        <fullName evidence="2">Uncharacterized protein</fullName>
    </submittedName>
</protein>
<evidence type="ECO:0000313" key="3">
    <source>
        <dbReference type="Proteomes" id="UP000203229"/>
    </source>
</evidence>
<keyword evidence="1" id="KW-1133">Transmembrane helix</keyword>
<name>A0A222EN63_9MOLU</name>
<keyword evidence="3" id="KW-1185">Reference proteome</keyword>
<organism evidence="2 3">
    <name type="scientific">Spiroplasma corruscae</name>
    <dbReference type="NCBI Taxonomy" id="216934"/>
    <lineage>
        <taxon>Bacteria</taxon>
        <taxon>Bacillati</taxon>
        <taxon>Mycoplasmatota</taxon>
        <taxon>Mollicutes</taxon>
        <taxon>Entomoplasmatales</taxon>
        <taxon>Spiroplasmataceae</taxon>
        <taxon>Spiroplasma</taxon>
    </lineage>
</organism>
<proteinExistence type="predicted"/>
<dbReference type="AlphaFoldDB" id="A0A222EN63"/>